<dbReference type="OrthoDB" id="6359065at2759"/>
<dbReference type="PANTHER" id="PTHR23199">
    <property type="entry name" value="NEUROTROPHIN 1-RELATED"/>
    <property type="match status" value="1"/>
</dbReference>
<dbReference type="Proteomes" id="UP001153636">
    <property type="component" value="Chromosome 22"/>
</dbReference>
<evidence type="ECO:0000313" key="7">
    <source>
        <dbReference type="Proteomes" id="UP001153636"/>
    </source>
</evidence>
<evidence type="ECO:0000256" key="2">
    <source>
        <dbReference type="ARBA" id="ARBA00023157"/>
    </source>
</evidence>
<dbReference type="EMBL" id="OV651834">
    <property type="protein sequence ID" value="CAH1107552.1"/>
    <property type="molecule type" value="Genomic_DNA"/>
</dbReference>
<feature type="transmembrane region" description="Helical" evidence="4">
    <location>
        <begin position="6"/>
        <end position="26"/>
    </location>
</feature>
<keyword evidence="4" id="KW-1133">Transmembrane helix</keyword>
<sequence>MYLKLYFFLLVCTSLWIFVVTMNTKIRPIKKKFIPRQNTLCPPNEPCDKTPGYPLKAITALLRRNKKKIEFLSGTAMQPLNEATFRSPEDPENLCKTRRYSVAPKTAPDIRNITKFIVNVEGFKQLVTYENCMREKDGTEKVCTGYEFWPNDFKTTCRQAHTVIRMLSVTYSGKMDYAYFPIPSGCHCAYTKLNKFDYD</sequence>
<accession>A0A9P0CZJ0</accession>
<dbReference type="InterPro" id="IPR052444">
    <property type="entry name" value="Spz/Toll_ligand-like"/>
</dbReference>
<dbReference type="InterPro" id="IPR029034">
    <property type="entry name" value="Cystine-knot_cytokine"/>
</dbReference>
<evidence type="ECO:0000259" key="5">
    <source>
        <dbReference type="Pfam" id="PF16077"/>
    </source>
</evidence>
<evidence type="ECO:0000256" key="1">
    <source>
        <dbReference type="ARBA" id="ARBA00022729"/>
    </source>
</evidence>
<reference evidence="6" key="1">
    <citation type="submission" date="2022-01" db="EMBL/GenBank/DDBJ databases">
        <authorList>
            <person name="King R."/>
        </authorList>
    </citation>
    <scope>NUCLEOTIDE SEQUENCE</scope>
</reference>
<evidence type="ECO:0000313" key="6">
    <source>
        <dbReference type="EMBL" id="CAH1107552.1"/>
    </source>
</evidence>
<feature type="domain" description="Spaetzle" evidence="5">
    <location>
        <begin position="93"/>
        <end position="189"/>
    </location>
</feature>
<dbReference type="GO" id="GO:0021556">
    <property type="term" value="P:central nervous system formation"/>
    <property type="evidence" value="ECO:0007669"/>
    <property type="project" value="TreeGrafter"/>
</dbReference>
<keyword evidence="7" id="KW-1185">Reference proteome</keyword>
<gene>
    <name evidence="6" type="ORF">PSYICH_LOCUS8263</name>
</gene>
<dbReference type="InterPro" id="IPR032104">
    <property type="entry name" value="Spaetzle"/>
</dbReference>
<evidence type="ECO:0000256" key="3">
    <source>
        <dbReference type="ARBA" id="ARBA00023180"/>
    </source>
</evidence>
<name>A0A9P0CZJ0_9CUCU</name>
<dbReference type="GO" id="GO:0005121">
    <property type="term" value="F:Toll binding"/>
    <property type="evidence" value="ECO:0007669"/>
    <property type="project" value="TreeGrafter"/>
</dbReference>
<dbReference type="GO" id="GO:0045087">
    <property type="term" value="P:innate immune response"/>
    <property type="evidence" value="ECO:0007669"/>
    <property type="project" value="TreeGrafter"/>
</dbReference>
<organism evidence="6 7">
    <name type="scientific">Psylliodes chrysocephalus</name>
    <dbReference type="NCBI Taxonomy" id="3402493"/>
    <lineage>
        <taxon>Eukaryota</taxon>
        <taxon>Metazoa</taxon>
        <taxon>Ecdysozoa</taxon>
        <taxon>Arthropoda</taxon>
        <taxon>Hexapoda</taxon>
        <taxon>Insecta</taxon>
        <taxon>Pterygota</taxon>
        <taxon>Neoptera</taxon>
        <taxon>Endopterygota</taxon>
        <taxon>Coleoptera</taxon>
        <taxon>Polyphaga</taxon>
        <taxon>Cucujiformia</taxon>
        <taxon>Chrysomeloidea</taxon>
        <taxon>Chrysomelidae</taxon>
        <taxon>Galerucinae</taxon>
        <taxon>Alticini</taxon>
        <taxon>Psylliodes</taxon>
    </lineage>
</organism>
<protein>
    <recommendedName>
        <fullName evidence="5">Spaetzle domain-containing protein</fullName>
    </recommendedName>
</protein>
<keyword evidence="2" id="KW-1015">Disulfide bond</keyword>
<dbReference type="GO" id="GO:0005615">
    <property type="term" value="C:extracellular space"/>
    <property type="evidence" value="ECO:0007669"/>
    <property type="project" value="UniProtKB-ARBA"/>
</dbReference>
<dbReference type="PANTHER" id="PTHR23199:SF12">
    <property type="entry name" value="NEUROTROPHIN 1-RELATED"/>
    <property type="match status" value="1"/>
</dbReference>
<dbReference type="AlphaFoldDB" id="A0A9P0CZJ0"/>
<keyword evidence="4" id="KW-0472">Membrane</keyword>
<keyword evidence="3" id="KW-0325">Glycoprotein</keyword>
<keyword evidence="1" id="KW-0732">Signal</keyword>
<dbReference type="SUPFAM" id="SSF57501">
    <property type="entry name" value="Cystine-knot cytokines"/>
    <property type="match status" value="1"/>
</dbReference>
<dbReference type="GO" id="GO:0008083">
    <property type="term" value="F:growth factor activity"/>
    <property type="evidence" value="ECO:0007669"/>
    <property type="project" value="TreeGrafter"/>
</dbReference>
<keyword evidence="4" id="KW-0812">Transmembrane</keyword>
<dbReference type="Gene3D" id="2.10.90.10">
    <property type="entry name" value="Cystine-knot cytokines"/>
    <property type="match status" value="1"/>
</dbReference>
<dbReference type="Pfam" id="PF16077">
    <property type="entry name" value="Spaetzle"/>
    <property type="match status" value="1"/>
</dbReference>
<proteinExistence type="predicted"/>
<evidence type="ECO:0000256" key="4">
    <source>
        <dbReference type="SAM" id="Phobius"/>
    </source>
</evidence>